<sequence length="102" mass="11604">MLDIVTIAMWSLSLAVGVTLFKRWRSSGSKHLMLAVVSLLFIWGISACFFWLLGFQLKAGIAQENQFGNQWWLSALTLMLTIMSDWVFKPKQQGSLYDSRGN</sequence>
<keyword evidence="1" id="KW-0812">Transmembrane</keyword>
<organism evidence="3 4">
    <name type="scientific">Idiomarina abyssalis</name>
    <dbReference type="NCBI Taxonomy" id="86102"/>
    <lineage>
        <taxon>Bacteria</taxon>
        <taxon>Pseudomonadati</taxon>
        <taxon>Pseudomonadota</taxon>
        <taxon>Gammaproteobacteria</taxon>
        <taxon>Alteromonadales</taxon>
        <taxon>Idiomarinaceae</taxon>
        <taxon>Idiomarina</taxon>
    </lineage>
</organism>
<gene>
    <name evidence="2" type="ORF">JHC10_00660</name>
    <name evidence="3" type="ORF">JHC11_12880</name>
</gene>
<reference evidence="3 5" key="1">
    <citation type="submission" date="2020-09" db="EMBL/GenBank/DDBJ databases">
        <title>Draft Genomes of Bacterial Isolates from North Pond Shallow Sediments.</title>
        <authorList>
            <person name="Kiel Reese B."/>
            <person name="Mullis M."/>
            <person name="Weisend R.E."/>
        </authorList>
    </citation>
    <scope>NUCLEOTIDE SEQUENCE</scope>
    <source>
        <strain evidence="3">KJE-2</strain>
        <strain evidence="2 5">KJE-3</strain>
    </source>
</reference>
<feature type="transmembrane region" description="Helical" evidence="1">
    <location>
        <begin position="69"/>
        <end position="88"/>
    </location>
</feature>
<comment type="caution">
    <text evidence="3">The sequence shown here is derived from an EMBL/GenBank/DDBJ whole genome shotgun (WGS) entry which is preliminary data.</text>
</comment>
<feature type="transmembrane region" description="Helical" evidence="1">
    <location>
        <begin position="6"/>
        <end position="21"/>
    </location>
</feature>
<keyword evidence="5" id="KW-1185">Reference proteome</keyword>
<evidence type="ECO:0000313" key="2">
    <source>
        <dbReference type="EMBL" id="MBJ7265443.1"/>
    </source>
</evidence>
<protein>
    <submittedName>
        <fullName evidence="3">Uncharacterized protein</fullName>
    </submittedName>
</protein>
<feature type="transmembrane region" description="Helical" evidence="1">
    <location>
        <begin position="33"/>
        <end position="57"/>
    </location>
</feature>
<dbReference type="EMBL" id="JAEMOP010000009">
    <property type="protein sequence ID" value="MBJ7316883.1"/>
    <property type="molecule type" value="Genomic_DNA"/>
</dbReference>
<dbReference type="EMBL" id="JAEMOS010000002">
    <property type="protein sequence ID" value="MBJ7265443.1"/>
    <property type="molecule type" value="Genomic_DNA"/>
</dbReference>
<proteinExistence type="predicted"/>
<evidence type="ECO:0000313" key="5">
    <source>
        <dbReference type="Proteomes" id="UP000655994"/>
    </source>
</evidence>
<dbReference type="RefSeq" id="WP_199493216.1">
    <property type="nucleotide sequence ID" value="NZ_JAEMOP010000009.1"/>
</dbReference>
<accession>A0A8I1G6R0</accession>
<dbReference type="Proteomes" id="UP000621390">
    <property type="component" value="Unassembled WGS sequence"/>
</dbReference>
<dbReference type="AlphaFoldDB" id="A0A8I1G6R0"/>
<evidence type="ECO:0000313" key="4">
    <source>
        <dbReference type="Proteomes" id="UP000621390"/>
    </source>
</evidence>
<evidence type="ECO:0000313" key="3">
    <source>
        <dbReference type="EMBL" id="MBJ7316883.1"/>
    </source>
</evidence>
<name>A0A8I1G6R0_9GAMM</name>
<keyword evidence="1" id="KW-0472">Membrane</keyword>
<keyword evidence="1" id="KW-1133">Transmembrane helix</keyword>
<dbReference type="Proteomes" id="UP000655994">
    <property type="component" value="Unassembled WGS sequence"/>
</dbReference>
<evidence type="ECO:0000256" key="1">
    <source>
        <dbReference type="SAM" id="Phobius"/>
    </source>
</evidence>